<dbReference type="GO" id="GO:0005524">
    <property type="term" value="F:ATP binding"/>
    <property type="evidence" value="ECO:0007669"/>
    <property type="project" value="UniProtKB-KW"/>
</dbReference>
<feature type="domain" description="Protein kinase" evidence="5">
    <location>
        <begin position="277"/>
        <end position="560"/>
    </location>
</feature>
<dbReference type="SMART" id="SM00332">
    <property type="entry name" value="PP2Cc"/>
    <property type="match status" value="1"/>
</dbReference>
<dbReference type="EMBL" id="JAENIO010000007">
    <property type="protein sequence ID" value="MBK1833332.1"/>
    <property type="molecule type" value="Genomic_DNA"/>
</dbReference>
<dbReference type="Pfam" id="PF13672">
    <property type="entry name" value="PP2C_2"/>
    <property type="match status" value="1"/>
</dbReference>
<evidence type="ECO:0000256" key="2">
    <source>
        <dbReference type="ARBA" id="ARBA00022741"/>
    </source>
</evidence>
<dbReference type="Gene3D" id="1.10.510.10">
    <property type="entry name" value="Transferase(Phosphotransferase) domain 1"/>
    <property type="match status" value="1"/>
</dbReference>
<dbReference type="InterPro" id="IPR001932">
    <property type="entry name" value="PPM-type_phosphatase-like_dom"/>
</dbReference>
<dbReference type="PANTHER" id="PTHR43289:SF6">
    <property type="entry name" value="SERINE_THREONINE-PROTEIN KINASE NEKL-3"/>
    <property type="match status" value="1"/>
</dbReference>
<dbReference type="Proteomes" id="UP000604083">
    <property type="component" value="Unassembled WGS sequence"/>
</dbReference>
<evidence type="ECO:0000256" key="3">
    <source>
        <dbReference type="ARBA" id="ARBA00022777"/>
    </source>
</evidence>
<keyword evidence="2" id="KW-0547">Nucleotide-binding</keyword>
<sequence length="579" mass="64643">MPELSQNVPVHLRGDISIRHGQASETGPKDRNEDCLGLRHPKDARLATKGIAAVIADGVSAAHAAKEASEAAVLGFLNDYYETPEPWEVKTAGQRVLGALNRWLFSQGLAHASAEKGCLCTFTALILKSHTGHFFHLGDSRLYRLRKGQLEQLTRDHATANGTGGFHLTRALGLDENPQIDYRSFSLEEGDRFLLSTDGIHEELAPGEIRELLDKNADPQAACEALVAAAQDSPDNRSCLVVAIDQLPDRDKDEVFRRLSQLPFPPDLEPGEELDGYRVQRLLVASKNTQLYLVKEIASGRELVMKTPSITFRDDPSYLERFALEEWIGLRTRHENLVRVIPPSQVRTRCYYLLEHLPGMTLTRWIEANPKAQLADIVPIVSQLISGTRALHRRDTLHQDLKPDNVIVLPGPVVKIIDYGSCRIAGISEIASPFERHSALGTVDFSAPEYRYGARPGTRSDLFSIAAITYFLVTRGQHPFGKNWENAQALRDFIKLPYQSATRHNPMVPLWFDAALRKALSPTAEARQESMSEFLANLRQPDYTLLAREDLPFIERNPLLFWKLTSALLAGALLLALLH</sequence>
<evidence type="ECO:0000313" key="7">
    <source>
        <dbReference type="EMBL" id="MBK1833332.1"/>
    </source>
</evidence>
<dbReference type="SMART" id="SM00220">
    <property type="entry name" value="S_TKc"/>
    <property type="match status" value="1"/>
</dbReference>
<dbReference type="CDD" id="cd14014">
    <property type="entry name" value="STKc_PknB_like"/>
    <property type="match status" value="1"/>
</dbReference>
<dbReference type="Gene3D" id="3.60.40.10">
    <property type="entry name" value="PPM-type phosphatase domain"/>
    <property type="match status" value="1"/>
</dbReference>
<dbReference type="InterPro" id="IPR011009">
    <property type="entry name" value="Kinase-like_dom_sf"/>
</dbReference>
<evidence type="ECO:0000256" key="1">
    <source>
        <dbReference type="ARBA" id="ARBA00022679"/>
    </source>
</evidence>
<dbReference type="PANTHER" id="PTHR43289">
    <property type="entry name" value="MITOGEN-ACTIVATED PROTEIN KINASE KINASE KINASE 20-RELATED"/>
    <property type="match status" value="1"/>
</dbReference>
<dbReference type="SUPFAM" id="SSF56112">
    <property type="entry name" value="Protein kinase-like (PK-like)"/>
    <property type="match status" value="1"/>
</dbReference>
<dbReference type="Pfam" id="PF00069">
    <property type="entry name" value="Pkinase"/>
    <property type="match status" value="1"/>
</dbReference>
<dbReference type="RefSeq" id="WP_200390764.1">
    <property type="nucleotide sequence ID" value="NZ_JAENIO010000007.1"/>
</dbReference>
<keyword evidence="3 7" id="KW-0418">Kinase</keyword>
<dbReference type="GO" id="GO:0004674">
    <property type="term" value="F:protein serine/threonine kinase activity"/>
    <property type="evidence" value="ECO:0007669"/>
    <property type="project" value="TreeGrafter"/>
</dbReference>
<evidence type="ECO:0000259" key="5">
    <source>
        <dbReference type="PROSITE" id="PS50011"/>
    </source>
</evidence>
<evidence type="ECO:0000256" key="4">
    <source>
        <dbReference type="ARBA" id="ARBA00022840"/>
    </source>
</evidence>
<dbReference type="Gene3D" id="3.30.200.20">
    <property type="entry name" value="Phosphorylase Kinase, domain 1"/>
    <property type="match status" value="1"/>
</dbReference>
<dbReference type="InterPro" id="IPR000719">
    <property type="entry name" value="Prot_kinase_dom"/>
</dbReference>
<dbReference type="PROSITE" id="PS51746">
    <property type="entry name" value="PPM_2"/>
    <property type="match status" value="1"/>
</dbReference>
<keyword evidence="4" id="KW-0067">ATP-binding</keyword>
<protein>
    <submittedName>
        <fullName evidence="7">Bifunctional protein-serine/threonine kinase/phosphatase</fullName>
    </submittedName>
</protein>
<reference evidence="7" key="1">
    <citation type="submission" date="2021-01" db="EMBL/GenBank/DDBJ databases">
        <title>Modified the classification status of verrucomicrobia.</title>
        <authorList>
            <person name="Feng X."/>
        </authorList>
    </citation>
    <scope>NUCLEOTIDE SEQUENCE</scope>
    <source>
        <strain evidence="7">KCTC 12986</strain>
    </source>
</reference>
<keyword evidence="8" id="KW-1185">Reference proteome</keyword>
<dbReference type="SMART" id="SM00331">
    <property type="entry name" value="PP2C_SIG"/>
    <property type="match status" value="1"/>
</dbReference>
<organism evidence="7 8">
    <name type="scientific">Roseibacillus ishigakijimensis</name>
    <dbReference type="NCBI Taxonomy" id="454146"/>
    <lineage>
        <taxon>Bacteria</taxon>
        <taxon>Pseudomonadati</taxon>
        <taxon>Verrucomicrobiota</taxon>
        <taxon>Verrucomicrobiia</taxon>
        <taxon>Verrucomicrobiales</taxon>
        <taxon>Verrucomicrobiaceae</taxon>
        <taxon>Roseibacillus</taxon>
    </lineage>
</organism>
<dbReference type="AlphaFoldDB" id="A0A934RKE2"/>
<evidence type="ECO:0000259" key="6">
    <source>
        <dbReference type="PROSITE" id="PS51746"/>
    </source>
</evidence>
<gene>
    <name evidence="7" type="ORF">JIN78_04595</name>
</gene>
<accession>A0A934RKE2</accession>
<feature type="domain" description="PPM-type phosphatase" evidence="6">
    <location>
        <begin position="19"/>
        <end position="244"/>
    </location>
</feature>
<name>A0A934RKE2_9BACT</name>
<proteinExistence type="predicted"/>
<evidence type="ECO:0000313" key="8">
    <source>
        <dbReference type="Proteomes" id="UP000604083"/>
    </source>
</evidence>
<comment type="caution">
    <text evidence="7">The sequence shown here is derived from an EMBL/GenBank/DDBJ whole genome shotgun (WGS) entry which is preliminary data.</text>
</comment>
<dbReference type="SUPFAM" id="SSF81606">
    <property type="entry name" value="PP2C-like"/>
    <property type="match status" value="1"/>
</dbReference>
<dbReference type="PROSITE" id="PS50011">
    <property type="entry name" value="PROTEIN_KINASE_DOM"/>
    <property type="match status" value="1"/>
</dbReference>
<dbReference type="InterPro" id="IPR036457">
    <property type="entry name" value="PPM-type-like_dom_sf"/>
</dbReference>
<keyword evidence="1" id="KW-0808">Transferase</keyword>